<evidence type="ECO:0000313" key="1">
    <source>
        <dbReference type="EMBL" id="OHW61403.1"/>
    </source>
</evidence>
<name>A0A1S1V422_9FIRM</name>
<reference evidence="1 2" key="1">
    <citation type="submission" date="2016-09" db="EMBL/GenBank/DDBJ databases">
        <title>Genome sequence of Eubacterium angustum.</title>
        <authorList>
            <person name="Poehlein A."/>
            <person name="Daniel R."/>
        </authorList>
    </citation>
    <scope>NUCLEOTIDE SEQUENCE [LARGE SCALE GENOMIC DNA]</scope>
    <source>
        <strain evidence="1 2">DSM 1989</strain>
    </source>
</reference>
<accession>A0A1S1V422</accession>
<evidence type="ECO:0000313" key="2">
    <source>
        <dbReference type="Proteomes" id="UP000180254"/>
    </source>
</evidence>
<sequence length="37" mass="4182">MEKKHKKRATTAGTVITQTVKNILKPIISQGYIQVKE</sequence>
<dbReference type="EMBL" id="MKIE01000014">
    <property type="protein sequence ID" value="OHW61403.1"/>
    <property type="molecule type" value="Genomic_DNA"/>
</dbReference>
<proteinExistence type="predicted"/>
<gene>
    <name evidence="1" type="ORF">EUAN_22530</name>
</gene>
<protein>
    <submittedName>
        <fullName evidence="1">Uncharacterized protein</fullName>
    </submittedName>
</protein>
<dbReference type="AlphaFoldDB" id="A0A1S1V422"/>
<organism evidence="1 2">
    <name type="scientific">Andreesenia angusta</name>
    <dbReference type="NCBI Taxonomy" id="39480"/>
    <lineage>
        <taxon>Bacteria</taxon>
        <taxon>Bacillati</taxon>
        <taxon>Bacillota</taxon>
        <taxon>Tissierellia</taxon>
        <taxon>Tissierellales</taxon>
        <taxon>Gottschalkiaceae</taxon>
        <taxon>Andreesenia</taxon>
    </lineage>
</organism>
<dbReference type="Proteomes" id="UP000180254">
    <property type="component" value="Unassembled WGS sequence"/>
</dbReference>
<comment type="caution">
    <text evidence="1">The sequence shown here is derived from an EMBL/GenBank/DDBJ whole genome shotgun (WGS) entry which is preliminary data.</text>
</comment>
<keyword evidence="2" id="KW-1185">Reference proteome</keyword>